<proteinExistence type="predicted"/>
<evidence type="ECO:0000313" key="4">
    <source>
        <dbReference type="EMBL" id="CDY52863.1"/>
    </source>
</evidence>
<sequence length="227" mass="24842">MRTKQLVVVGFLFSLLLLVDSHTTESISDHEENANAKAVTVKDHKQINRGRRSGSGQNRGRRSCDPLFQYLFGICGRWPFPTTPSPDNPFLPFQPPRQPPRPRPRPPPLAPSPPPPRAPSRPRPRPRPTPPPLVPSPPPPPPTPLVPSPPPPSPPPIFIFPSPPPPVLAFPPPLVPSPPPPLWLPPPVFTLPPPLDEFPPMPPIIWVPPLDVPGQSSPAEDFDLITP</sequence>
<evidence type="ECO:0000256" key="2">
    <source>
        <dbReference type="SAM" id="SignalP"/>
    </source>
</evidence>
<feature type="region of interest" description="Disordered" evidence="1">
    <location>
        <begin position="83"/>
        <end position="158"/>
    </location>
</feature>
<dbReference type="AlphaFoldDB" id="A0A078IV33"/>
<name>A0A078IV33_BRANA</name>
<feature type="compositionally biased region" description="Pro residues" evidence="1">
    <location>
        <begin position="127"/>
        <end position="158"/>
    </location>
</feature>
<organism evidence="4 5">
    <name type="scientific">Brassica napus</name>
    <name type="common">Rape</name>
    <dbReference type="NCBI Taxonomy" id="3708"/>
    <lineage>
        <taxon>Eukaryota</taxon>
        <taxon>Viridiplantae</taxon>
        <taxon>Streptophyta</taxon>
        <taxon>Embryophyta</taxon>
        <taxon>Tracheophyta</taxon>
        <taxon>Spermatophyta</taxon>
        <taxon>Magnoliopsida</taxon>
        <taxon>eudicotyledons</taxon>
        <taxon>Gunneridae</taxon>
        <taxon>Pentapetalae</taxon>
        <taxon>rosids</taxon>
        <taxon>malvids</taxon>
        <taxon>Brassicales</taxon>
        <taxon>Brassicaceae</taxon>
        <taxon>Brassiceae</taxon>
        <taxon>Brassica</taxon>
    </lineage>
</organism>
<feature type="region of interest" description="Disordered" evidence="1">
    <location>
        <begin position="25"/>
        <end position="63"/>
    </location>
</feature>
<evidence type="ECO:0000256" key="1">
    <source>
        <dbReference type="SAM" id="MobiDB-lite"/>
    </source>
</evidence>
<dbReference type="PRINTS" id="PR01217">
    <property type="entry name" value="PRICHEXTENSN"/>
</dbReference>
<dbReference type="Proteomes" id="UP000028999">
    <property type="component" value="Unassembled WGS sequence"/>
</dbReference>
<evidence type="ECO:0000313" key="3">
    <source>
        <dbReference type="EMBL" id="CAF2050526.1"/>
    </source>
</evidence>
<feature type="chain" id="PRO_5040665891" evidence="2">
    <location>
        <begin position="22"/>
        <end position="227"/>
    </location>
</feature>
<dbReference type="PaxDb" id="3708-A0A078IV33"/>
<feature type="compositionally biased region" description="Basic and acidic residues" evidence="1">
    <location>
        <begin position="27"/>
        <end position="46"/>
    </location>
</feature>
<dbReference type="EMBL" id="LK033137">
    <property type="protein sequence ID" value="CDY52863.1"/>
    <property type="molecule type" value="Genomic_DNA"/>
</dbReference>
<reference evidence="4 5" key="1">
    <citation type="journal article" date="2014" name="Science">
        <title>Plant genetics. Early allopolyploid evolution in the post-Neolithic Brassica napus oilseed genome.</title>
        <authorList>
            <person name="Chalhoub B."/>
            <person name="Denoeud F."/>
            <person name="Liu S."/>
            <person name="Parkin I.A."/>
            <person name="Tang H."/>
            <person name="Wang X."/>
            <person name="Chiquet J."/>
            <person name="Belcram H."/>
            <person name="Tong C."/>
            <person name="Samans B."/>
            <person name="Correa M."/>
            <person name="Da Silva C."/>
            <person name="Just J."/>
            <person name="Falentin C."/>
            <person name="Koh C.S."/>
            <person name="Le Clainche I."/>
            <person name="Bernard M."/>
            <person name="Bento P."/>
            <person name="Noel B."/>
            <person name="Labadie K."/>
            <person name="Alberti A."/>
            <person name="Charles M."/>
            <person name="Arnaud D."/>
            <person name="Guo H."/>
            <person name="Daviaud C."/>
            <person name="Alamery S."/>
            <person name="Jabbari K."/>
            <person name="Zhao M."/>
            <person name="Edger P.P."/>
            <person name="Chelaifa H."/>
            <person name="Tack D."/>
            <person name="Lassalle G."/>
            <person name="Mestiri I."/>
            <person name="Schnel N."/>
            <person name="Le Paslier M.C."/>
            <person name="Fan G."/>
            <person name="Renault V."/>
            <person name="Bayer P.E."/>
            <person name="Golicz A.A."/>
            <person name="Manoli S."/>
            <person name="Lee T.H."/>
            <person name="Thi V.H."/>
            <person name="Chalabi S."/>
            <person name="Hu Q."/>
            <person name="Fan C."/>
            <person name="Tollenaere R."/>
            <person name="Lu Y."/>
            <person name="Battail C."/>
            <person name="Shen J."/>
            <person name="Sidebottom C.H."/>
            <person name="Wang X."/>
            <person name="Canaguier A."/>
            <person name="Chauveau A."/>
            <person name="Berard A."/>
            <person name="Deniot G."/>
            <person name="Guan M."/>
            <person name="Liu Z."/>
            <person name="Sun F."/>
            <person name="Lim Y.P."/>
            <person name="Lyons E."/>
            <person name="Town C.D."/>
            <person name="Bancroft I."/>
            <person name="Wang X."/>
            <person name="Meng J."/>
            <person name="Ma J."/>
            <person name="Pires J.C."/>
            <person name="King G.J."/>
            <person name="Brunel D."/>
            <person name="Delourme R."/>
            <person name="Renard M."/>
            <person name="Aury J.M."/>
            <person name="Adams K.L."/>
            <person name="Batley J."/>
            <person name="Snowdon R.J."/>
            <person name="Tost J."/>
            <person name="Edwards D."/>
            <person name="Zhou Y."/>
            <person name="Hua W."/>
            <person name="Sharpe A.G."/>
            <person name="Paterson A.H."/>
            <person name="Guan C."/>
            <person name="Wincker P."/>
        </authorList>
    </citation>
    <scope>NUCLEOTIDE SEQUENCE [LARGE SCALE GENOMIC DNA]</scope>
    <source>
        <strain evidence="5">cv. Darmor-bzh</strain>
    </source>
</reference>
<feature type="signal peptide" evidence="2">
    <location>
        <begin position="1"/>
        <end position="21"/>
    </location>
</feature>
<feature type="compositionally biased region" description="Pro residues" evidence="1">
    <location>
        <begin position="83"/>
        <end position="119"/>
    </location>
</feature>
<keyword evidence="5" id="KW-1185">Reference proteome</keyword>
<evidence type="ECO:0000313" key="5">
    <source>
        <dbReference type="Proteomes" id="UP000028999"/>
    </source>
</evidence>
<dbReference type="OMA" id="WPFPSPC"/>
<dbReference type="Gramene" id="CDY52863">
    <property type="protein sequence ID" value="CDY52863"/>
    <property type="gene ID" value="GSBRNA2T00008019001"/>
</dbReference>
<keyword evidence="2" id="KW-0732">Signal</keyword>
<gene>
    <name evidence="4" type="primary">BnaA09g56550D</name>
    <name evidence="3" type="ORF">DARMORV10_A09P61130.1</name>
    <name evidence="4" type="ORF">GSBRNA2T00008019001</name>
</gene>
<reference evidence="3" key="3">
    <citation type="submission" date="2021-01" db="EMBL/GenBank/DDBJ databases">
        <authorList>
            <consortium name="Genoscope - CEA"/>
            <person name="William W."/>
        </authorList>
    </citation>
    <scope>NUCLEOTIDE SEQUENCE</scope>
</reference>
<dbReference type="EMBL" id="HG994363">
    <property type="protein sequence ID" value="CAF2050526.1"/>
    <property type="molecule type" value="Genomic_DNA"/>
</dbReference>
<accession>A0A078IV33</accession>
<protein>
    <submittedName>
        <fullName evidence="3">(rape) hypothetical protein</fullName>
    </submittedName>
    <submittedName>
        <fullName evidence="4">BnaA09g56550D protein</fullName>
    </submittedName>
</protein>
<dbReference type="Proteomes" id="UP001295469">
    <property type="component" value="Chromosome A09"/>
</dbReference>
<reference evidence="4" key="2">
    <citation type="submission" date="2014-06" db="EMBL/GenBank/DDBJ databases">
        <authorList>
            <person name="Genoscope - CEA"/>
        </authorList>
    </citation>
    <scope>NUCLEOTIDE SEQUENCE</scope>
</reference>